<dbReference type="EMBL" id="AP024488">
    <property type="protein sequence ID" value="BCS94441.1"/>
    <property type="molecule type" value="Genomic_DNA"/>
</dbReference>
<gene>
    <name evidence="2" type="ORF">DSLASN_00730</name>
</gene>
<reference evidence="2 3" key="1">
    <citation type="submission" date="2021-02" db="EMBL/GenBank/DDBJ databases">
        <title>Complete genome of Desulfoluna sp. strain ASN36.</title>
        <authorList>
            <person name="Takahashi A."/>
            <person name="Kojima H."/>
            <person name="Fukui M."/>
        </authorList>
    </citation>
    <scope>NUCLEOTIDE SEQUENCE [LARGE SCALE GENOMIC DNA]</scope>
    <source>
        <strain evidence="2 3">ASN36</strain>
    </source>
</reference>
<evidence type="ECO:0000313" key="2">
    <source>
        <dbReference type="EMBL" id="BCS94441.1"/>
    </source>
</evidence>
<organism evidence="2 3">
    <name type="scientific">Desulfoluna limicola</name>
    <dbReference type="NCBI Taxonomy" id="2810562"/>
    <lineage>
        <taxon>Bacteria</taxon>
        <taxon>Pseudomonadati</taxon>
        <taxon>Thermodesulfobacteriota</taxon>
        <taxon>Desulfobacteria</taxon>
        <taxon>Desulfobacterales</taxon>
        <taxon>Desulfolunaceae</taxon>
        <taxon>Desulfoluna</taxon>
    </lineage>
</organism>
<evidence type="ECO:0000313" key="3">
    <source>
        <dbReference type="Proteomes" id="UP001320148"/>
    </source>
</evidence>
<dbReference type="Pfam" id="PF09350">
    <property type="entry name" value="DJC28_CD"/>
    <property type="match status" value="1"/>
</dbReference>
<dbReference type="PANTHER" id="PTHR39158:SF1">
    <property type="entry name" value="DNAJ HOMOLOG SUBFAMILY C MEMBER 28"/>
    <property type="match status" value="1"/>
</dbReference>
<dbReference type="PANTHER" id="PTHR39158">
    <property type="entry name" value="OS08G0560600 PROTEIN"/>
    <property type="match status" value="1"/>
</dbReference>
<evidence type="ECO:0000259" key="1">
    <source>
        <dbReference type="Pfam" id="PF09350"/>
    </source>
</evidence>
<name>A0ABM7PBC1_9BACT</name>
<keyword evidence="3" id="KW-1185">Reference proteome</keyword>
<feature type="domain" description="DnaJ homologue subfamily C member 28 conserved" evidence="1">
    <location>
        <begin position="8"/>
        <end position="75"/>
    </location>
</feature>
<accession>A0ABM7PBC1</accession>
<sequence length="127" mass="14849">MSIGFDRIIEEKILSAQKEGKLDNLPGRGKPLHIEDDSRVPEDLRLAHKILKNAGCVPRELEEHVEIRRTEDLLRESDDLAEKYRAMKRIRFLKSKRLREGRSPDVFNIPEDYEEDVISKLEKKQNG</sequence>
<protein>
    <submittedName>
        <fullName evidence="2">DUF1992 domain-containing protein</fullName>
    </submittedName>
</protein>
<proteinExistence type="predicted"/>
<dbReference type="RefSeq" id="WP_236890757.1">
    <property type="nucleotide sequence ID" value="NZ_AP024488.1"/>
</dbReference>
<dbReference type="InterPro" id="IPR052573">
    <property type="entry name" value="DnaJ_C_subfamily_28"/>
</dbReference>
<dbReference type="Proteomes" id="UP001320148">
    <property type="component" value="Chromosome"/>
</dbReference>
<dbReference type="InterPro" id="IPR018961">
    <property type="entry name" value="DnaJ_homolog_subfam-C_membr-28"/>
</dbReference>